<comment type="caution">
    <text evidence="1">The sequence shown here is derived from an EMBL/GenBank/DDBJ whole genome shotgun (WGS) entry which is preliminary data.</text>
</comment>
<evidence type="ECO:0008006" key="3">
    <source>
        <dbReference type="Google" id="ProtNLM"/>
    </source>
</evidence>
<organism evidence="1 2">
    <name type="scientific">Noviherbaspirillum sedimenti</name>
    <dbReference type="NCBI Taxonomy" id="2320865"/>
    <lineage>
        <taxon>Bacteria</taxon>
        <taxon>Pseudomonadati</taxon>
        <taxon>Pseudomonadota</taxon>
        <taxon>Betaproteobacteria</taxon>
        <taxon>Burkholderiales</taxon>
        <taxon>Oxalobacteraceae</taxon>
        <taxon>Noviherbaspirillum</taxon>
    </lineage>
</organism>
<dbReference type="OrthoDB" id="6654019at2"/>
<keyword evidence="2" id="KW-1185">Reference proteome</keyword>
<dbReference type="SUPFAM" id="SSF55797">
    <property type="entry name" value="PR-1-like"/>
    <property type="match status" value="1"/>
</dbReference>
<dbReference type="EMBL" id="QYUQ01000002">
    <property type="protein sequence ID" value="RJG02643.1"/>
    <property type="molecule type" value="Genomic_DNA"/>
</dbReference>
<evidence type="ECO:0000313" key="1">
    <source>
        <dbReference type="EMBL" id="RJG02643.1"/>
    </source>
</evidence>
<dbReference type="Gene3D" id="3.40.33.10">
    <property type="entry name" value="CAP"/>
    <property type="match status" value="1"/>
</dbReference>
<accession>A0A3A3G2E9</accession>
<name>A0A3A3G2E9_9BURK</name>
<dbReference type="RefSeq" id="WP_119786146.1">
    <property type="nucleotide sequence ID" value="NZ_QYUQ01000002.1"/>
</dbReference>
<sequence length="325" mass="33754">MAVLTTSALVAACGGGGGDAAGNTTVTTTTTTTSAASTIQNSGITAATYGVGSDKLAGYAYLNAQRLACGFGLLQQDVKLDIAAQAHADYQINNNTSGHGENSVAFPVGFTGANVYDRNLAAGYSSTTWGEGIAYSFPAYGTDLGQTNLKDLFAAPYHGRTLLLGYRDIGIGVGSNALRRVYSINVATTDARSTQHLAGNVVATYPCAGTTGVLTKTYYDESPAPIAGRNLATQPIGHPVYVKARDGKNLMFSTVDLRVDGGNTALMLNRLDRTTDQNNSLTDGSMIIFMPDAPLATNTTYRFTAAGTNNGAAVNINFTFTTGAF</sequence>
<dbReference type="AlphaFoldDB" id="A0A3A3G2E9"/>
<gene>
    <name evidence="1" type="ORF">D3878_14540</name>
</gene>
<dbReference type="CDD" id="cd05379">
    <property type="entry name" value="CAP_bacterial"/>
    <property type="match status" value="1"/>
</dbReference>
<dbReference type="Proteomes" id="UP000266327">
    <property type="component" value="Unassembled WGS sequence"/>
</dbReference>
<evidence type="ECO:0000313" key="2">
    <source>
        <dbReference type="Proteomes" id="UP000266327"/>
    </source>
</evidence>
<proteinExistence type="predicted"/>
<dbReference type="InterPro" id="IPR035940">
    <property type="entry name" value="CAP_sf"/>
</dbReference>
<reference evidence="2" key="1">
    <citation type="submission" date="2018-09" db="EMBL/GenBank/DDBJ databases">
        <authorList>
            <person name="Zhu H."/>
        </authorList>
    </citation>
    <scope>NUCLEOTIDE SEQUENCE [LARGE SCALE GENOMIC DNA]</scope>
    <source>
        <strain evidence="2">K1S02-23</strain>
    </source>
</reference>
<protein>
    <recommendedName>
        <fullName evidence="3">SCP domain-containing protein</fullName>
    </recommendedName>
</protein>